<dbReference type="RefSeq" id="XP_016607649.1">
    <property type="nucleotide sequence ID" value="XM_016753235.1"/>
</dbReference>
<evidence type="ECO:0000259" key="1">
    <source>
        <dbReference type="Pfam" id="PF19026"/>
    </source>
</evidence>
<dbReference type="CDD" id="cd14278">
    <property type="entry name" value="UBA_NAC_like"/>
    <property type="match status" value="1"/>
</dbReference>
<dbReference type="InterPro" id="IPR044034">
    <property type="entry name" value="NAC-like_UBA"/>
</dbReference>
<dbReference type="EMBL" id="KQ257457">
    <property type="protein sequence ID" value="KNC99609.1"/>
    <property type="molecule type" value="Genomic_DNA"/>
</dbReference>
<feature type="domain" description="Nascent polypeptide-associated complex subunit alpha-like UBA" evidence="1">
    <location>
        <begin position="83"/>
        <end position="114"/>
    </location>
</feature>
<evidence type="ECO:0000313" key="2">
    <source>
        <dbReference type="EMBL" id="KNC99609.1"/>
    </source>
</evidence>
<accession>A0A0L0HFD3</accession>
<protein>
    <recommendedName>
        <fullName evidence="1">Nascent polypeptide-associated complex subunit alpha-like UBA domain-containing protein</fullName>
    </recommendedName>
</protein>
<dbReference type="Pfam" id="PF19026">
    <property type="entry name" value="UBA_HYPK"/>
    <property type="match status" value="1"/>
</dbReference>
<organism evidence="2 3">
    <name type="scientific">Spizellomyces punctatus (strain DAOM BR117)</name>
    <dbReference type="NCBI Taxonomy" id="645134"/>
    <lineage>
        <taxon>Eukaryota</taxon>
        <taxon>Fungi</taxon>
        <taxon>Fungi incertae sedis</taxon>
        <taxon>Chytridiomycota</taxon>
        <taxon>Chytridiomycota incertae sedis</taxon>
        <taxon>Chytridiomycetes</taxon>
        <taxon>Spizellomycetales</taxon>
        <taxon>Spizellomycetaceae</taxon>
        <taxon>Spizellomyces</taxon>
    </lineage>
</organism>
<keyword evidence="3" id="KW-1185">Reference proteome</keyword>
<dbReference type="AlphaFoldDB" id="A0A0L0HFD3"/>
<dbReference type="OrthoDB" id="3169036at2759"/>
<reference evidence="2 3" key="1">
    <citation type="submission" date="2009-08" db="EMBL/GenBank/DDBJ databases">
        <title>The Genome Sequence of Spizellomyces punctatus strain DAOM BR117.</title>
        <authorList>
            <consortium name="The Broad Institute Genome Sequencing Platform"/>
            <person name="Russ C."/>
            <person name="Cuomo C."/>
            <person name="Shea T."/>
            <person name="Young S.K."/>
            <person name="Zeng Q."/>
            <person name="Koehrsen M."/>
            <person name="Haas B."/>
            <person name="Borodovsky M."/>
            <person name="Guigo R."/>
            <person name="Alvarado L."/>
            <person name="Berlin A."/>
            <person name="Bochicchio J."/>
            <person name="Borenstein D."/>
            <person name="Chapman S."/>
            <person name="Chen Z."/>
            <person name="Engels R."/>
            <person name="Freedman E."/>
            <person name="Gellesch M."/>
            <person name="Goldberg J."/>
            <person name="Griggs A."/>
            <person name="Gujja S."/>
            <person name="Heiman D."/>
            <person name="Hepburn T."/>
            <person name="Howarth C."/>
            <person name="Jen D."/>
            <person name="Larson L."/>
            <person name="Lewis B."/>
            <person name="Mehta T."/>
            <person name="Park D."/>
            <person name="Pearson M."/>
            <person name="Roberts A."/>
            <person name="Saif S."/>
            <person name="Shenoy N."/>
            <person name="Sisk P."/>
            <person name="Stolte C."/>
            <person name="Sykes S."/>
            <person name="Thomson T."/>
            <person name="Walk T."/>
            <person name="White J."/>
            <person name="Yandava C."/>
            <person name="Burger G."/>
            <person name="Gray M.W."/>
            <person name="Holland P.W.H."/>
            <person name="King N."/>
            <person name="Lang F.B.F."/>
            <person name="Roger A.J."/>
            <person name="Ruiz-Trillo I."/>
            <person name="Lander E."/>
            <person name="Nusbaum C."/>
        </authorList>
    </citation>
    <scope>NUCLEOTIDE SEQUENCE [LARGE SCALE GENOMIC DNA]</scope>
    <source>
        <strain evidence="2 3">DAOM BR117</strain>
    </source>
</reference>
<sequence length="118" mass="12906">MSAETLHTVRVKHGKDIQEFCHHSTALIHPVVSKTLQIPPTKLTLIHAGRKLSPTSTFADFPVCTTLLALGPRDENPDGCHPRDIEVLMAQLGVDRNTAIKALRNNGFDLVDAILHLG</sequence>
<dbReference type="Gene3D" id="1.10.8.10">
    <property type="entry name" value="DNA helicase RuvA subunit, C-terminal domain"/>
    <property type="match status" value="1"/>
</dbReference>
<name>A0A0L0HFD3_SPIPD</name>
<proteinExistence type="predicted"/>
<dbReference type="Proteomes" id="UP000053201">
    <property type="component" value="Unassembled WGS sequence"/>
</dbReference>
<dbReference type="GeneID" id="27688417"/>
<dbReference type="VEuPathDB" id="FungiDB:SPPG_04997"/>
<evidence type="ECO:0000313" key="3">
    <source>
        <dbReference type="Proteomes" id="UP000053201"/>
    </source>
</evidence>
<gene>
    <name evidence="2" type="ORF">SPPG_04997</name>
</gene>